<dbReference type="RefSeq" id="XP_031081221.1">
    <property type="nucleotide sequence ID" value="XM_031231156.1"/>
</dbReference>
<dbReference type="VEuPathDB" id="FungiDB:FPRO_10218"/>
<organism evidence="1 2">
    <name type="scientific">Fusarium proliferatum (strain ET1)</name>
    <name type="common">Orchid endophyte fungus</name>
    <dbReference type="NCBI Taxonomy" id="1227346"/>
    <lineage>
        <taxon>Eukaryota</taxon>
        <taxon>Fungi</taxon>
        <taxon>Dikarya</taxon>
        <taxon>Ascomycota</taxon>
        <taxon>Pezizomycotina</taxon>
        <taxon>Sordariomycetes</taxon>
        <taxon>Hypocreomycetidae</taxon>
        <taxon>Hypocreales</taxon>
        <taxon>Nectriaceae</taxon>
        <taxon>Fusarium</taxon>
        <taxon>Fusarium fujikuroi species complex</taxon>
    </lineage>
</organism>
<evidence type="ECO:0000313" key="2">
    <source>
        <dbReference type="Proteomes" id="UP000183971"/>
    </source>
</evidence>
<protein>
    <submittedName>
        <fullName evidence="1">Uncharacterized protein</fullName>
    </submittedName>
</protein>
<dbReference type="GeneID" id="42055090"/>
<accession>A0A1L7VJ83</accession>
<gene>
    <name evidence="1" type="ORF">FPRO_10218</name>
</gene>
<proteinExistence type="predicted"/>
<keyword evidence="2" id="KW-1185">Reference proteome</keyword>
<dbReference type="Proteomes" id="UP000183971">
    <property type="component" value="Unassembled WGS sequence"/>
</dbReference>
<dbReference type="EMBL" id="FJOF01000005">
    <property type="protein sequence ID" value="CZR40628.1"/>
    <property type="molecule type" value="Genomic_DNA"/>
</dbReference>
<sequence>MSKKMEPQKSTLRHITIFTVPAGTPVPISGPAYLGRYIKASSIPHWGTYVETEQDVQTRQGLCVELGRSSDGGIIVLHRTRQRREETESQAGIKYEKTGKFTSWDNDSIVRCDFLACGYWPNGTRTGHVWPFEQGSRVIGRTTKYEHELCRTWKTGSIPQIEPTATTGTFEVPIGMRRKVDARTKSMEGTYDSMASTSRRAYALGTNLDGYRNNKHISPSRDSKTQTPKVTREDLTDPVAMSSMVTNLVEMLKIPRSPFILKLLLDQLATDKGGPAWKEVRQKLRLALEEEIPKCKKDEKGALQNALQVLS</sequence>
<evidence type="ECO:0000313" key="1">
    <source>
        <dbReference type="EMBL" id="CZR40628.1"/>
    </source>
</evidence>
<name>A0A1L7VJ83_FUSPR</name>
<dbReference type="AlphaFoldDB" id="A0A1L7VJ83"/>
<comment type="caution">
    <text evidence="1">The sequence shown here is derived from an EMBL/GenBank/DDBJ whole genome shotgun (WGS) entry which is preliminary data.</text>
</comment>
<reference evidence="2" key="1">
    <citation type="journal article" date="2016" name="Genome Biol. Evol.">
        <title>Comparative 'omics' of the Fusarium fujikuroi species complex highlights differences in genetic potential and metabolite synthesis.</title>
        <authorList>
            <person name="Niehaus E.-M."/>
            <person name="Muensterkoetter M."/>
            <person name="Proctor R.H."/>
            <person name="Brown D.W."/>
            <person name="Sharon A."/>
            <person name="Idan Y."/>
            <person name="Oren-Young L."/>
            <person name="Sieber C.M."/>
            <person name="Novak O."/>
            <person name="Pencik A."/>
            <person name="Tarkowska D."/>
            <person name="Hromadova K."/>
            <person name="Freeman S."/>
            <person name="Maymon M."/>
            <person name="Elazar M."/>
            <person name="Youssef S.A."/>
            <person name="El-Shabrawy E.S.M."/>
            <person name="Shalaby A.B.A."/>
            <person name="Houterman P."/>
            <person name="Brock N.L."/>
            <person name="Burkhardt I."/>
            <person name="Tsavkelova E.A."/>
            <person name="Dickschat J.S."/>
            <person name="Galuszka P."/>
            <person name="Gueldener U."/>
            <person name="Tudzynski B."/>
        </authorList>
    </citation>
    <scope>NUCLEOTIDE SEQUENCE [LARGE SCALE GENOMIC DNA]</scope>
    <source>
        <strain evidence="2">ET1</strain>
    </source>
</reference>